<organism evidence="3 4">
    <name type="scientific">Thermococcus argininiproducens</name>
    <dbReference type="NCBI Taxonomy" id="2866384"/>
    <lineage>
        <taxon>Archaea</taxon>
        <taxon>Methanobacteriati</taxon>
        <taxon>Methanobacteriota</taxon>
        <taxon>Thermococci</taxon>
        <taxon>Thermococcales</taxon>
        <taxon>Thermococcaceae</taxon>
        <taxon>Thermococcus</taxon>
    </lineage>
</organism>
<dbReference type="PANTHER" id="PTHR36565">
    <property type="entry name" value="UPF0332 PROTEIN TM_1000"/>
    <property type="match status" value="1"/>
</dbReference>
<evidence type="ECO:0000259" key="2">
    <source>
        <dbReference type="Pfam" id="PF05168"/>
    </source>
</evidence>
<proteinExistence type="inferred from homology"/>
<name>A0A9E7MC04_9EURY</name>
<evidence type="ECO:0000313" key="3">
    <source>
        <dbReference type="EMBL" id="USH00473.1"/>
    </source>
</evidence>
<dbReference type="PANTHER" id="PTHR36565:SF1">
    <property type="entry name" value="UPF0332 PROTEIN TM_1000"/>
    <property type="match status" value="1"/>
</dbReference>
<dbReference type="GeneID" id="72777311"/>
<evidence type="ECO:0000256" key="1">
    <source>
        <dbReference type="ARBA" id="ARBA00038248"/>
    </source>
</evidence>
<dbReference type="SUPFAM" id="SSF81593">
    <property type="entry name" value="Nucleotidyltransferase substrate binding subunit/domain"/>
    <property type="match status" value="1"/>
</dbReference>
<accession>A0A9E7MC04</accession>
<keyword evidence="4" id="KW-1185">Reference proteome</keyword>
<feature type="domain" description="HEPN" evidence="2">
    <location>
        <begin position="23"/>
        <end position="135"/>
    </location>
</feature>
<dbReference type="InterPro" id="IPR052226">
    <property type="entry name" value="UPF0332_toxin"/>
</dbReference>
<sequence length="138" mass="16142">MKFEECLRRGWIKHDPSAIERVKNSIEIARRFLKSAERTFEIGDYVMVEIAAYNSAFHSVRPLLFAKGCKERSHQCLVIAVRELYRTDPKIVELMNILDKLRISRHNVQYGGALVDEEEAEFVLRFAREVLETVNQML</sequence>
<dbReference type="Pfam" id="PF05168">
    <property type="entry name" value="HEPN"/>
    <property type="match status" value="1"/>
</dbReference>
<protein>
    <submittedName>
        <fullName evidence="3">HEPN domain-containing protein</fullName>
    </submittedName>
</protein>
<dbReference type="KEGG" id="thei:K1720_03160"/>
<comment type="similarity">
    <text evidence="1">Belongs to the UPF0332 family.</text>
</comment>
<dbReference type="Proteomes" id="UP001056425">
    <property type="component" value="Chromosome"/>
</dbReference>
<dbReference type="RefSeq" id="WP_251949867.1">
    <property type="nucleotide sequence ID" value="NZ_CP080572.1"/>
</dbReference>
<gene>
    <name evidence="3" type="ORF">K1720_03160</name>
</gene>
<dbReference type="Gene3D" id="1.20.120.330">
    <property type="entry name" value="Nucleotidyltransferases domain 2"/>
    <property type="match status" value="1"/>
</dbReference>
<evidence type="ECO:0000313" key="4">
    <source>
        <dbReference type="Proteomes" id="UP001056425"/>
    </source>
</evidence>
<reference evidence="3 4" key="1">
    <citation type="submission" date="2021-08" db="EMBL/GenBank/DDBJ databases">
        <title>Thermococcus onnuriiensis IOH2.</title>
        <authorList>
            <person name="Park Y.-J."/>
        </authorList>
    </citation>
    <scope>NUCLEOTIDE SEQUENCE [LARGE SCALE GENOMIC DNA]</scope>
    <source>
        <strain evidence="3 4">IOH2</strain>
    </source>
</reference>
<dbReference type="AlphaFoldDB" id="A0A9E7MC04"/>
<dbReference type="InterPro" id="IPR007842">
    <property type="entry name" value="HEPN_dom"/>
</dbReference>
<dbReference type="EMBL" id="CP080572">
    <property type="protein sequence ID" value="USH00473.1"/>
    <property type="molecule type" value="Genomic_DNA"/>
</dbReference>